<sequence>MVRSGPETCFLGPFTVRMPSDDRDEVIV</sequence>
<evidence type="ECO:0000313" key="1">
    <source>
        <dbReference type="EMBL" id="TEA35348.1"/>
    </source>
</evidence>
<dbReference type="Proteomes" id="UP000295264">
    <property type="component" value="Unassembled WGS sequence"/>
</dbReference>
<dbReference type="AlphaFoldDB" id="A0A484GIQ3"/>
<protein>
    <submittedName>
        <fullName evidence="1">Uncharacterized protein</fullName>
    </submittedName>
</protein>
<dbReference type="EMBL" id="QWLN02007594">
    <property type="protein sequence ID" value="TEA35348.1"/>
    <property type="molecule type" value="Genomic_DNA"/>
</dbReference>
<reference evidence="1 2" key="1">
    <citation type="journal article" date="2018" name="Genomics">
        <title>Molecular footprints of inshore aquatic adaptation in Indo-Pacific humpback dolphin (Sousa chinensis).</title>
        <authorList>
            <person name="Ming Y."/>
            <person name="Jian J."/>
            <person name="Yu F."/>
            <person name="Yu X."/>
            <person name="Wang J."/>
            <person name="Liu W."/>
        </authorList>
    </citation>
    <scope>NUCLEOTIDE SEQUENCE [LARGE SCALE GENOMIC DNA]</scope>
    <source>
        <strain evidence="1">MY-2018</strain>
        <tissue evidence="1">Skin</tissue>
    </source>
</reference>
<organism evidence="1 2">
    <name type="scientific">Sousa chinensis</name>
    <name type="common">Indo-pacific humpbacked dolphin</name>
    <name type="synonym">Steno chinensis</name>
    <dbReference type="NCBI Taxonomy" id="103600"/>
    <lineage>
        <taxon>Eukaryota</taxon>
        <taxon>Metazoa</taxon>
        <taxon>Chordata</taxon>
        <taxon>Craniata</taxon>
        <taxon>Vertebrata</taxon>
        <taxon>Euteleostomi</taxon>
        <taxon>Mammalia</taxon>
        <taxon>Eutheria</taxon>
        <taxon>Laurasiatheria</taxon>
        <taxon>Artiodactyla</taxon>
        <taxon>Whippomorpha</taxon>
        <taxon>Cetacea</taxon>
        <taxon>Odontoceti</taxon>
        <taxon>Delphinidae</taxon>
        <taxon>Sousa</taxon>
    </lineage>
</organism>
<feature type="non-terminal residue" evidence="1">
    <location>
        <position position="28"/>
    </location>
</feature>
<evidence type="ECO:0000313" key="2">
    <source>
        <dbReference type="Proteomes" id="UP000295264"/>
    </source>
</evidence>
<gene>
    <name evidence="1" type="ORF">DBR06_SOUSAS33110017</name>
</gene>
<name>A0A484GIQ3_SOUCH</name>
<accession>A0A484GIQ3</accession>
<proteinExistence type="predicted"/>
<keyword evidence="2" id="KW-1185">Reference proteome</keyword>
<comment type="caution">
    <text evidence="1">The sequence shown here is derived from an EMBL/GenBank/DDBJ whole genome shotgun (WGS) entry which is preliminary data.</text>
</comment>